<evidence type="ECO:0000313" key="8">
    <source>
        <dbReference type="EMBL" id="KAF7716066.1"/>
    </source>
</evidence>
<accession>A0A8J8W471</accession>
<dbReference type="AlphaFoldDB" id="A0A8J8W471"/>
<gene>
    <name evidence="8" type="ORF">PECM_006141</name>
</gene>
<evidence type="ECO:0000259" key="7">
    <source>
        <dbReference type="Pfam" id="PF20684"/>
    </source>
</evidence>
<keyword evidence="4 6" id="KW-0472">Membrane</keyword>
<dbReference type="InterPro" id="IPR052337">
    <property type="entry name" value="SAT4-like"/>
</dbReference>
<protein>
    <recommendedName>
        <fullName evidence="7">Rhodopsin domain-containing protein</fullName>
    </recommendedName>
</protein>
<feature type="transmembrane region" description="Helical" evidence="6">
    <location>
        <begin position="12"/>
        <end position="32"/>
    </location>
</feature>
<evidence type="ECO:0000256" key="1">
    <source>
        <dbReference type="ARBA" id="ARBA00004141"/>
    </source>
</evidence>
<feature type="transmembrane region" description="Helical" evidence="6">
    <location>
        <begin position="84"/>
        <end position="109"/>
    </location>
</feature>
<comment type="subcellular location">
    <subcellularLocation>
        <location evidence="1">Membrane</location>
        <topology evidence="1">Multi-pass membrane protein</topology>
    </subcellularLocation>
</comment>
<dbReference type="GO" id="GO:0016020">
    <property type="term" value="C:membrane"/>
    <property type="evidence" value="ECO:0007669"/>
    <property type="project" value="UniProtKB-SubCell"/>
</dbReference>
<comment type="caution">
    <text evidence="8">The sequence shown here is derived from an EMBL/GenBank/DDBJ whole genome shotgun (WGS) entry which is preliminary data.</text>
</comment>
<dbReference type="EMBL" id="WIWV01000047">
    <property type="protein sequence ID" value="KAF7716066.1"/>
    <property type="molecule type" value="Genomic_DNA"/>
</dbReference>
<feature type="transmembrane region" description="Helical" evidence="6">
    <location>
        <begin position="241"/>
        <end position="263"/>
    </location>
</feature>
<name>A0A8J8W471_9EURO</name>
<dbReference type="Proteomes" id="UP000631181">
    <property type="component" value="Unassembled WGS sequence"/>
</dbReference>
<feature type="transmembrane region" description="Helical" evidence="6">
    <location>
        <begin position="44"/>
        <end position="64"/>
    </location>
</feature>
<feature type="transmembrane region" description="Helical" evidence="6">
    <location>
        <begin position="171"/>
        <end position="190"/>
    </location>
</feature>
<reference evidence="8" key="1">
    <citation type="journal article" date="2020" name="Front. Microbiol.">
        <title>Gene regulatory networks of Penicillium echinulatum 2HH and Penicillium oxalicum 114-2 inferred by a computational biology approach.</title>
        <authorList>
            <person name="Lenz A.R."/>
            <person name="Galan-Vasquez E."/>
            <person name="Balbinot E."/>
            <person name="De Abreu F.P."/>
            <person name="De Oliveira N.S."/>
            <person name="Da Rosa L.O."/>
            <person name="De Avila E Silva S."/>
            <person name="Camassola M."/>
            <person name="Dillon A.J.P."/>
            <person name="Perez-Rueda E."/>
        </authorList>
    </citation>
    <scope>NUCLEOTIDE SEQUENCE</scope>
    <source>
        <strain evidence="8">S1M29</strain>
    </source>
</reference>
<evidence type="ECO:0000256" key="6">
    <source>
        <dbReference type="SAM" id="Phobius"/>
    </source>
</evidence>
<evidence type="ECO:0000256" key="3">
    <source>
        <dbReference type="ARBA" id="ARBA00022989"/>
    </source>
</evidence>
<dbReference type="PANTHER" id="PTHR33048">
    <property type="entry name" value="PTH11-LIKE INTEGRAL MEMBRANE PROTEIN (AFU_ORTHOLOGUE AFUA_5G11245)"/>
    <property type="match status" value="1"/>
</dbReference>
<dbReference type="PANTHER" id="PTHR33048:SF47">
    <property type="entry name" value="INTEGRAL MEMBRANE PROTEIN-RELATED"/>
    <property type="match status" value="1"/>
</dbReference>
<dbReference type="InterPro" id="IPR049326">
    <property type="entry name" value="Rhodopsin_dom_fungi"/>
</dbReference>
<evidence type="ECO:0000256" key="2">
    <source>
        <dbReference type="ARBA" id="ARBA00022692"/>
    </source>
</evidence>
<comment type="similarity">
    <text evidence="5">Belongs to the SAT4 family.</text>
</comment>
<feature type="domain" description="Rhodopsin" evidence="7">
    <location>
        <begin position="27"/>
        <end position="264"/>
    </location>
</feature>
<dbReference type="OrthoDB" id="3529975at2759"/>
<evidence type="ECO:0000313" key="9">
    <source>
        <dbReference type="Proteomes" id="UP000631181"/>
    </source>
</evidence>
<dbReference type="Pfam" id="PF20684">
    <property type="entry name" value="Fung_rhodopsin"/>
    <property type="match status" value="1"/>
</dbReference>
<sequence length="360" mass="39892">MAVSPNGVQLSIWMAVFTFITNVVIGLRLWALHLTRKILQLSDYFVIIAHTSACAMTGLNYWAVANGMGAHTRTLSKKELNVQFKMLVGVSMTWLVGTVCCKLSILSLYTSLFRTFRPIRILVWVVSSLVVGYFIAFVPLFLTQCHPISYQWRPVPGGGCRSLEIQEIASITLNIVLDTTIALLPIPAIWKLRMSLRNKLTIGVMFGMGLIVVAVMIWRLVITLDPDTAADFVYGLFKIGLVSFLELWLSIIIVSLPVLAPLFRHYVEPIVSPKRPVAAQLREAQHTIGSDPPKKPFASGPYSEIEMGHGNYSAQIKTGMTSSQSDHDDTIGLVSNMQPNAIAMRREVVVLDSETSMSPK</sequence>
<evidence type="ECO:0000256" key="5">
    <source>
        <dbReference type="ARBA" id="ARBA00038359"/>
    </source>
</evidence>
<feature type="transmembrane region" description="Helical" evidence="6">
    <location>
        <begin position="202"/>
        <end position="221"/>
    </location>
</feature>
<keyword evidence="2 6" id="KW-0812">Transmembrane</keyword>
<keyword evidence="3 6" id="KW-1133">Transmembrane helix</keyword>
<evidence type="ECO:0000256" key="4">
    <source>
        <dbReference type="ARBA" id="ARBA00023136"/>
    </source>
</evidence>
<feature type="transmembrane region" description="Helical" evidence="6">
    <location>
        <begin position="121"/>
        <end position="142"/>
    </location>
</feature>
<proteinExistence type="inferred from homology"/>
<keyword evidence="9" id="KW-1185">Reference proteome</keyword>
<organism evidence="8 9">
    <name type="scientific">Penicillium ucsense</name>
    <dbReference type="NCBI Taxonomy" id="2839758"/>
    <lineage>
        <taxon>Eukaryota</taxon>
        <taxon>Fungi</taxon>
        <taxon>Dikarya</taxon>
        <taxon>Ascomycota</taxon>
        <taxon>Pezizomycotina</taxon>
        <taxon>Eurotiomycetes</taxon>
        <taxon>Eurotiomycetidae</taxon>
        <taxon>Eurotiales</taxon>
        <taxon>Aspergillaceae</taxon>
        <taxon>Penicillium</taxon>
    </lineage>
</organism>